<dbReference type="Proteomes" id="UP000821865">
    <property type="component" value="Chromosome 3"/>
</dbReference>
<organism evidence="1 2">
    <name type="scientific">Dermacentor silvarum</name>
    <name type="common">Tick</name>
    <dbReference type="NCBI Taxonomy" id="543639"/>
    <lineage>
        <taxon>Eukaryota</taxon>
        <taxon>Metazoa</taxon>
        <taxon>Ecdysozoa</taxon>
        <taxon>Arthropoda</taxon>
        <taxon>Chelicerata</taxon>
        <taxon>Arachnida</taxon>
        <taxon>Acari</taxon>
        <taxon>Parasitiformes</taxon>
        <taxon>Ixodida</taxon>
        <taxon>Ixodoidea</taxon>
        <taxon>Ixodidae</taxon>
        <taxon>Rhipicephalinae</taxon>
        <taxon>Dermacentor</taxon>
    </lineage>
</organism>
<evidence type="ECO:0000313" key="1">
    <source>
        <dbReference type="EMBL" id="KAH7958973.1"/>
    </source>
</evidence>
<dbReference type="EMBL" id="CM023472">
    <property type="protein sequence ID" value="KAH7958973.1"/>
    <property type="molecule type" value="Genomic_DNA"/>
</dbReference>
<keyword evidence="2" id="KW-1185">Reference proteome</keyword>
<protein>
    <submittedName>
        <fullName evidence="1">Uncharacterized protein</fullName>
    </submittedName>
</protein>
<comment type="caution">
    <text evidence="1">The sequence shown here is derived from an EMBL/GenBank/DDBJ whole genome shotgun (WGS) entry which is preliminary data.</text>
</comment>
<sequence length="366" mass="40693">MATRQLMNDIVDKLGWTGVDELEGRVDLSPRRVGQAQLLNLIAVEQHQSTRTKELQVGDSGPRNITIRKSGHNMAAGNLRRRLTMLVGVTLLYVVAMAAGAVALAVTDVRPSIEQAEQRARELTEILASLKTTILPRHCTDLLGAGQRSSGVYTVFYKGAGPSGQSVYCDMDTDGGGWTVIQRRGQFGNRVYHFYRNWTEYARGFGDPSQEYWIGNNALNALTSGDQTMVLRVVLSNSTDDSASVDYESVRVDPESDLYRIHLGKFSGPEGWDSMAISNGQNFSTHDRDNDLWPQNCASTFRGAWWYNSCHSANLNGLNLNGPHESFADGIEWSLRGSSTPLHYHSYPSVKMMIRPVETARFLLRE</sequence>
<gene>
    <name evidence="1" type="ORF">HPB49_007048</name>
</gene>
<proteinExistence type="predicted"/>
<evidence type="ECO:0000313" key="2">
    <source>
        <dbReference type="Proteomes" id="UP000821865"/>
    </source>
</evidence>
<accession>A0ACB8D3N0</accession>
<reference evidence="1" key="1">
    <citation type="submission" date="2020-05" db="EMBL/GenBank/DDBJ databases">
        <title>Large-scale comparative analyses of tick genomes elucidate their genetic diversity and vector capacities.</title>
        <authorList>
            <person name="Jia N."/>
            <person name="Wang J."/>
            <person name="Shi W."/>
            <person name="Du L."/>
            <person name="Sun Y."/>
            <person name="Zhan W."/>
            <person name="Jiang J."/>
            <person name="Wang Q."/>
            <person name="Zhang B."/>
            <person name="Ji P."/>
            <person name="Sakyi L.B."/>
            <person name="Cui X."/>
            <person name="Yuan T."/>
            <person name="Jiang B."/>
            <person name="Yang W."/>
            <person name="Lam T.T.-Y."/>
            <person name="Chang Q."/>
            <person name="Ding S."/>
            <person name="Wang X."/>
            <person name="Zhu J."/>
            <person name="Ruan X."/>
            <person name="Zhao L."/>
            <person name="Wei J."/>
            <person name="Que T."/>
            <person name="Du C."/>
            <person name="Cheng J."/>
            <person name="Dai P."/>
            <person name="Han X."/>
            <person name="Huang E."/>
            <person name="Gao Y."/>
            <person name="Liu J."/>
            <person name="Shao H."/>
            <person name="Ye R."/>
            <person name="Li L."/>
            <person name="Wei W."/>
            <person name="Wang X."/>
            <person name="Wang C."/>
            <person name="Yang T."/>
            <person name="Huo Q."/>
            <person name="Li W."/>
            <person name="Guo W."/>
            <person name="Chen H."/>
            <person name="Zhou L."/>
            <person name="Ni X."/>
            <person name="Tian J."/>
            <person name="Zhou Y."/>
            <person name="Sheng Y."/>
            <person name="Liu T."/>
            <person name="Pan Y."/>
            <person name="Xia L."/>
            <person name="Li J."/>
            <person name="Zhao F."/>
            <person name="Cao W."/>
        </authorList>
    </citation>
    <scope>NUCLEOTIDE SEQUENCE</scope>
    <source>
        <strain evidence="1">Dsil-2018</strain>
    </source>
</reference>
<name>A0ACB8D3N0_DERSI</name>